<dbReference type="GO" id="GO:0004222">
    <property type="term" value="F:metalloendopeptidase activity"/>
    <property type="evidence" value="ECO:0007669"/>
    <property type="project" value="InterPro"/>
</dbReference>
<comment type="caution">
    <text evidence="9">The sequence shown here is derived from an EMBL/GenBank/DDBJ whole genome shotgun (WGS) entry which is preliminary data.</text>
</comment>
<feature type="transmembrane region" description="Helical" evidence="7">
    <location>
        <begin position="385"/>
        <end position="404"/>
    </location>
</feature>
<evidence type="ECO:0000256" key="7">
    <source>
        <dbReference type="SAM" id="Phobius"/>
    </source>
</evidence>
<feature type="transmembrane region" description="Helical" evidence="7">
    <location>
        <begin position="491"/>
        <end position="509"/>
    </location>
</feature>
<reference evidence="9" key="1">
    <citation type="submission" date="2022-08" db="EMBL/GenBank/DDBJ databases">
        <authorList>
            <person name="Tistechok S."/>
            <person name="Samborskyy M."/>
            <person name="Roman I."/>
        </authorList>
    </citation>
    <scope>NUCLEOTIDE SEQUENCE</scope>
    <source>
        <strain evidence="9">DSM 103496</strain>
    </source>
</reference>
<evidence type="ECO:0000256" key="3">
    <source>
        <dbReference type="ARBA" id="ARBA00022723"/>
    </source>
</evidence>
<dbReference type="GO" id="GO:0006508">
    <property type="term" value="P:proteolysis"/>
    <property type="evidence" value="ECO:0007669"/>
    <property type="project" value="UniProtKB-KW"/>
</dbReference>
<dbReference type="RefSeq" id="WP_259624894.1">
    <property type="nucleotide sequence ID" value="NZ_JANYMP010000010.1"/>
</dbReference>
<keyword evidence="7" id="KW-0812">Transmembrane</keyword>
<comment type="cofactor">
    <cofactor evidence="1">
        <name>Zn(2+)</name>
        <dbReference type="ChEBI" id="CHEBI:29105"/>
    </cofactor>
</comment>
<organism evidence="9 10">
    <name type="scientific">Umezawaea endophytica</name>
    <dbReference type="NCBI Taxonomy" id="1654476"/>
    <lineage>
        <taxon>Bacteria</taxon>
        <taxon>Bacillati</taxon>
        <taxon>Actinomycetota</taxon>
        <taxon>Actinomycetes</taxon>
        <taxon>Pseudonocardiales</taxon>
        <taxon>Pseudonocardiaceae</taxon>
        <taxon>Umezawaea</taxon>
    </lineage>
</organism>
<feature type="transmembrane region" description="Helical" evidence="7">
    <location>
        <begin position="351"/>
        <end position="373"/>
    </location>
</feature>
<dbReference type="AlphaFoldDB" id="A0A9X2VMB0"/>
<protein>
    <submittedName>
        <fullName evidence="9">M48 family metalloprotease</fullName>
        <ecNumber evidence="9">3.4.24.-</ecNumber>
    </submittedName>
</protein>
<evidence type="ECO:0000256" key="6">
    <source>
        <dbReference type="ARBA" id="ARBA00023049"/>
    </source>
</evidence>
<gene>
    <name evidence="9" type="ORF">NZH93_21195</name>
</gene>
<feature type="transmembrane region" description="Helical" evidence="7">
    <location>
        <begin position="72"/>
        <end position="93"/>
    </location>
</feature>
<feature type="transmembrane region" description="Helical" evidence="7">
    <location>
        <begin position="516"/>
        <end position="536"/>
    </location>
</feature>
<feature type="transmembrane region" description="Helical" evidence="7">
    <location>
        <begin position="548"/>
        <end position="567"/>
    </location>
</feature>
<feature type="transmembrane region" description="Helical" evidence="7">
    <location>
        <begin position="228"/>
        <end position="247"/>
    </location>
</feature>
<feature type="transmembrane region" description="Helical" evidence="7">
    <location>
        <begin position="189"/>
        <end position="208"/>
    </location>
</feature>
<dbReference type="Pfam" id="PF01435">
    <property type="entry name" value="Peptidase_M48"/>
    <property type="match status" value="1"/>
</dbReference>
<keyword evidence="5" id="KW-0862">Zinc</keyword>
<evidence type="ECO:0000256" key="1">
    <source>
        <dbReference type="ARBA" id="ARBA00001947"/>
    </source>
</evidence>
<keyword evidence="7" id="KW-0472">Membrane</keyword>
<dbReference type="InterPro" id="IPR001915">
    <property type="entry name" value="Peptidase_M48"/>
</dbReference>
<keyword evidence="10" id="KW-1185">Reference proteome</keyword>
<feature type="transmembrane region" description="Helical" evidence="7">
    <location>
        <begin position="574"/>
        <end position="594"/>
    </location>
</feature>
<evidence type="ECO:0000256" key="4">
    <source>
        <dbReference type="ARBA" id="ARBA00022801"/>
    </source>
</evidence>
<feature type="transmembrane region" description="Helical" evidence="7">
    <location>
        <begin position="17"/>
        <end position="37"/>
    </location>
</feature>
<accession>A0A9X2VMB0</accession>
<evidence type="ECO:0000256" key="2">
    <source>
        <dbReference type="ARBA" id="ARBA00022670"/>
    </source>
</evidence>
<dbReference type="EMBL" id="JANYMP010000010">
    <property type="protein sequence ID" value="MCS7479388.1"/>
    <property type="molecule type" value="Genomic_DNA"/>
</dbReference>
<keyword evidence="3" id="KW-0479">Metal-binding</keyword>
<evidence type="ECO:0000313" key="9">
    <source>
        <dbReference type="EMBL" id="MCS7479388.1"/>
    </source>
</evidence>
<evidence type="ECO:0000313" key="10">
    <source>
        <dbReference type="Proteomes" id="UP001141259"/>
    </source>
</evidence>
<feature type="transmembrane region" description="Helical" evidence="7">
    <location>
        <begin position="451"/>
        <end position="471"/>
    </location>
</feature>
<feature type="transmembrane region" description="Helical" evidence="7">
    <location>
        <begin position="416"/>
        <end position="439"/>
    </location>
</feature>
<feature type="transmembrane region" description="Helical" evidence="7">
    <location>
        <begin position="606"/>
        <end position="628"/>
    </location>
</feature>
<sequence>MNDPALPRAVGSTRARYALLIGVPVMAAVYAGTQLYFQVDDGWFTAARACRSEVADAQRLDLCMAPAERLRIGWSAGVGLVAVLVGAVLLRVLPARLHGRVGRVRRAGDHWQRAAADAVRSMGGRDVPLVEFASATREAFTVRVRGRTRVVLPNGVLALPAAEANALLRHECAHVVAGDVGRVWLTRGVWWATPVILVLPLVVDLALGLTARDPGADHYLWSAANRDYVIRSVLLMALVWFVSRDVLRSREHEADLLSTRQGGDRAALAALLGRGRDAAVSRVRGLTALHPTSARRLTALDEDGRGGHARGVEGLAFGALAGNVLLVGVYFVAPLFTAVPDPVLAVHLADVAVALVPGALLGYAWGTTVWQAAGVGDDRPWRSRLVAALGLPLGALLGLALALTGGGVPWEGVSAASWWLILPVALVGTAGLCAGASAAHGRHRGGPAPRWTGPLVAVLFIGAITPLQRYVALLGVAGWDVVLEYVLLVPSWVLLAGQFAVAAGIWWWSGGVRLRLLAVTAAAVALVAGPRLWLVGPATLDTVVAQQRVDVLLATAAGLAVALLLVLVRGRVGLGLGIAASWVTTAAVAAVLPLRFDHPGEVLYHYLVPSLSFLAVGLFVLAATTVLVRDRAG</sequence>
<feature type="transmembrane region" description="Helical" evidence="7">
    <location>
        <begin position="315"/>
        <end position="339"/>
    </location>
</feature>
<evidence type="ECO:0000256" key="5">
    <source>
        <dbReference type="ARBA" id="ARBA00022833"/>
    </source>
</evidence>
<proteinExistence type="predicted"/>
<keyword evidence="2" id="KW-0645">Protease</keyword>
<dbReference type="EC" id="3.4.24.-" evidence="9"/>
<name>A0A9X2VMB0_9PSEU</name>
<dbReference type="Proteomes" id="UP001141259">
    <property type="component" value="Unassembled WGS sequence"/>
</dbReference>
<keyword evidence="4 9" id="KW-0378">Hydrolase</keyword>
<keyword evidence="6 9" id="KW-0482">Metalloprotease</keyword>
<keyword evidence="7" id="KW-1133">Transmembrane helix</keyword>
<evidence type="ECO:0000259" key="8">
    <source>
        <dbReference type="Pfam" id="PF01435"/>
    </source>
</evidence>
<dbReference type="GO" id="GO:0046872">
    <property type="term" value="F:metal ion binding"/>
    <property type="evidence" value="ECO:0007669"/>
    <property type="project" value="UniProtKB-KW"/>
</dbReference>
<feature type="domain" description="Peptidase M48" evidence="8">
    <location>
        <begin position="135"/>
        <end position="302"/>
    </location>
</feature>